<accession>A0AAN7MJH8</accession>
<dbReference type="InterPro" id="IPR043502">
    <property type="entry name" value="DNA/RNA_pol_sf"/>
</dbReference>
<dbReference type="InterPro" id="IPR043128">
    <property type="entry name" value="Rev_trsase/Diguanyl_cyclase"/>
</dbReference>
<dbReference type="PANTHER" id="PTHR33064">
    <property type="entry name" value="POL PROTEIN"/>
    <property type="match status" value="1"/>
</dbReference>
<dbReference type="Gene3D" id="3.10.10.10">
    <property type="entry name" value="HIV Type 1 Reverse Transcriptase, subunit A, domain 1"/>
    <property type="match status" value="1"/>
</dbReference>
<evidence type="ECO:0000256" key="2">
    <source>
        <dbReference type="ARBA" id="ARBA00012180"/>
    </source>
</evidence>
<dbReference type="InterPro" id="IPR051320">
    <property type="entry name" value="Viral_Replic_Matur_Polypro"/>
</dbReference>
<gene>
    <name evidence="5" type="ORF">QYF61_027334</name>
</gene>
<evidence type="ECO:0000259" key="4">
    <source>
        <dbReference type="PROSITE" id="PS50878"/>
    </source>
</evidence>
<organism evidence="5 6">
    <name type="scientific">Mycteria americana</name>
    <name type="common">Wood stork</name>
    <dbReference type="NCBI Taxonomy" id="33587"/>
    <lineage>
        <taxon>Eukaryota</taxon>
        <taxon>Metazoa</taxon>
        <taxon>Chordata</taxon>
        <taxon>Craniata</taxon>
        <taxon>Vertebrata</taxon>
        <taxon>Euteleostomi</taxon>
        <taxon>Archelosauria</taxon>
        <taxon>Archosauria</taxon>
        <taxon>Dinosauria</taxon>
        <taxon>Saurischia</taxon>
        <taxon>Theropoda</taxon>
        <taxon>Coelurosauria</taxon>
        <taxon>Aves</taxon>
        <taxon>Neognathae</taxon>
        <taxon>Neoaves</taxon>
        <taxon>Aequornithes</taxon>
        <taxon>Ciconiiformes</taxon>
        <taxon>Ciconiidae</taxon>
        <taxon>Mycteria</taxon>
    </lineage>
</organism>
<dbReference type="EMBL" id="JAUNZN010000033">
    <property type="protein sequence ID" value="KAK4806967.1"/>
    <property type="molecule type" value="Genomic_DNA"/>
</dbReference>
<dbReference type="GO" id="GO:0004523">
    <property type="term" value="F:RNA-DNA hybrid ribonuclease activity"/>
    <property type="evidence" value="ECO:0007669"/>
    <property type="project" value="UniProtKB-EC"/>
</dbReference>
<dbReference type="AlphaFoldDB" id="A0AAN7MJH8"/>
<dbReference type="Proteomes" id="UP001333110">
    <property type="component" value="Unassembled WGS sequence"/>
</dbReference>
<protein>
    <recommendedName>
        <fullName evidence="2">ribonuclease H</fullName>
        <ecNumber evidence="2">3.1.26.4</ecNumber>
    </recommendedName>
</protein>
<dbReference type="SUPFAM" id="SSF56672">
    <property type="entry name" value="DNA/RNA polymerases"/>
    <property type="match status" value="1"/>
</dbReference>
<dbReference type="Pfam" id="PF00078">
    <property type="entry name" value="RVT_1"/>
    <property type="match status" value="1"/>
</dbReference>
<evidence type="ECO:0000313" key="6">
    <source>
        <dbReference type="Proteomes" id="UP001333110"/>
    </source>
</evidence>
<keyword evidence="6" id="KW-1185">Reference proteome</keyword>
<dbReference type="PROSITE" id="PS50878">
    <property type="entry name" value="RT_POL"/>
    <property type="match status" value="1"/>
</dbReference>
<dbReference type="InterPro" id="IPR036691">
    <property type="entry name" value="Endo/exonu/phosph_ase_sf"/>
</dbReference>
<reference evidence="5 6" key="1">
    <citation type="journal article" date="2023" name="J. Hered.">
        <title>Chromosome-level genome of the wood stork (Mycteria americana) provides insight into avian chromosome evolution.</title>
        <authorList>
            <person name="Flamio R. Jr."/>
            <person name="Ramstad K.M."/>
        </authorList>
    </citation>
    <scope>NUCLEOTIDE SEQUENCE [LARGE SCALE GENOMIC DNA]</scope>
    <source>
        <strain evidence="5">JAX WOST 10</strain>
    </source>
</reference>
<evidence type="ECO:0000256" key="1">
    <source>
        <dbReference type="ARBA" id="ARBA00010879"/>
    </source>
</evidence>
<evidence type="ECO:0000313" key="5">
    <source>
        <dbReference type="EMBL" id="KAK4806967.1"/>
    </source>
</evidence>
<dbReference type="Gene3D" id="3.60.10.10">
    <property type="entry name" value="Endonuclease/exonuclease/phosphatase"/>
    <property type="match status" value="1"/>
</dbReference>
<proteinExistence type="inferred from homology"/>
<comment type="similarity">
    <text evidence="1">Belongs to the beta type-B retroviral polymerase family. HERV class-II K(HML-2) pol subfamily.</text>
</comment>
<name>A0AAN7MJH8_MYCAM</name>
<sequence>MRNSREDLVNTPGKWTTVDKGIQYLRELAVLEVIYGDLDNDEVSKDPEDVLCTQTMWRKEEERDDRVYWTVWIRWPGISDPQNYKALVDDSAQCTLVPSGYRGTEPIWISGMTRGCQKLSVLEAEVSLTGDEWQKHPIVTGPEAPCILGIGYLRRGYFKDPKEYRWAFGVATVNTEKTNQLSILPGLSEGPFVVGLLRVEEQQVPIATRTVHRQQYHTNRDSLVPIHELIHQLESQGVISKTHSPFNSPIWPVQKSNGEWRLTVDYCGLNEVMPSLSAGVPDMLELQYELESKAAKWYATTNIANVVFSIPLAAECRPQFAFTWRDIQYTWNRLPQGRKHSPTICHGLIQTALEQGDTPEHLQYIDDIIVWRNTAEEVFEKGKIQILLKAGFTIKRGKVKGPAQEIQFLGIKWQDGHCHIPMDVVNKIGTMSPPANRKETQAFLGLVPLYNRYEALEVEGQSMEDGDDSPCTPEVSPSMGNKQEELEAIVHQENYDMVAIRETWWDDSHNWSVALDGYKLFRRDRRGRRGGEVALYVRECLDSLELDDGDDRVECLWPDLDCSPLLLELLKAVVLGVLVAALTAAQKYKCTVKWAKRDASESSQDSGKSLQAELEAEREKWVRSEIRLQNQLRDAFVRERELRSELAEARREDLVSECGRCGLFKEREMADRGVAGRYPWEEMERAKCQHDERTAPQLRPLIKTEFQYEGGADTAPEIITKEIPYSATELAKLQDRYSRLPRETETEYVWRVSLMGGDRIKLSEEEAQGYWGPGVFLTVPDTRAPWSLTQRAAYWAGGLDPMERGDPVSIPTPGPDQITESVQKTACLQLMHDRLLIPHQPSPMLLKADPNRMKPLIKGLPDPLKVYAIQIQDRQRAALPIQERLTEMLTPGRNQMQSTPAEFPLTWGGVAQELINYSRNVGISGGEQRGKTTVRRTELDNRPLNGLPPGRNLGSGMTRSQLWREGLHKEIPRELMNGLSLSNLQLLVQGWKDPDKTYRREEKTPVESNSPSAPPAEHQGTEAKSGNLFRRPY</sequence>
<feature type="compositionally biased region" description="Basic and acidic residues" evidence="3">
    <location>
        <begin position="994"/>
        <end position="1005"/>
    </location>
</feature>
<dbReference type="PANTHER" id="PTHR33064:SF29">
    <property type="entry name" value="PEPTIDASE A2 DOMAIN-CONTAINING PROTEIN-RELATED"/>
    <property type="match status" value="1"/>
</dbReference>
<dbReference type="InterPro" id="IPR000477">
    <property type="entry name" value="RT_dom"/>
</dbReference>
<dbReference type="EC" id="3.1.26.4" evidence="2"/>
<dbReference type="Gene3D" id="3.30.70.270">
    <property type="match status" value="1"/>
</dbReference>
<comment type="caution">
    <text evidence="5">The sequence shown here is derived from an EMBL/GenBank/DDBJ whole genome shotgun (WGS) entry which is preliminary data.</text>
</comment>
<feature type="region of interest" description="Disordered" evidence="3">
    <location>
        <begin position="994"/>
        <end position="1033"/>
    </location>
</feature>
<evidence type="ECO:0000256" key="3">
    <source>
        <dbReference type="SAM" id="MobiDB-lite"/>
    </source>
</evidence>
<feature type="domain" description="Reverse transcriptase" evidence="4">
    <location>
        <begin position="234"/>
        <end position="413"/>
    </location>
</feature>